<dbReference type="AlphaFoldDB" id="A0A0A3IVF3"/>
<evidence type="ECO:0000313" key="2">
    <source>
        <dbReference type="EMBL" id="KGR87430.1"/>
    </source>
</evidence>
<dbReference type="SMART" id="SM00347">
    <property type="entry name" value="HTH_MARR"/>
    <property type="match status" value="1"/>
</dbReference>
<sequence length="135" mass="15949">MSETIDLLYKHYKQLRESVVTTWNLQNTIQITTSEWYILNCIREGAATIPDVLKKVDISKQAVHKFVKVLEDKQLVQTELIKTPKTQKRVELTPLGEEVYHHSLEIKKEIDRKIEKNIGQDNFKLLQTILQMKWM</sequence>
<evidence type="ECO:0000313" key="3">
    <source>
        <dbReference type="Proteomes" id="UP000030437"/>
    </source>
</evidence>
<dbReference type="InterPro" id="IPR000835">
    <property type="entry name" value="HTH_MarR-typ"/>
</dbReference>
<dbReference type="RefSeq" id="WP_036151405.1">
    <property type="nucleotide sequence ID" value="NZ_AVCX01000016.1"/>
</dbReference>
<evidence type="ECO:0000259" key="1">
    <source>
        <dbReference type="SMART" id="SM00347"/>
    </source>
</evidence>
<dbReference type="SUPFAM" id="SSF46785">
    <property type="entry name" value="Winged helix' DNA-binding domain"/>
    <property type="match status" value="1"/>
</dbReference>
<dbReference type="OrthoDB" id="2404954at2"/>
<dbReference type="eggNOG" id="COG1846">
    <property type="taxonomic scope" value="Bacteria"/>
</dbReference>
<dbReference type="InterPro" id="IPR036390">
    <property type="entry name" value="WH_DNA-bd_sf"/>
</dbReference>
<protein>
    <recommendedName>
        <fullName evidence="1">HTH marR-type domain-containing protein</fullName>
    </recommendedName>
</protein>
<keyword evidence="3" id="KW-1185">Reference proteome</keyword>
<gene>
    <name evidence="2" type="ORF">CD32_03830</name>
</gene>
<dbReference type="InterPro" id="IPR036388">
    <property type="entry name" value="WH-like_DNA-bd_sf"/>
</dbReference>
<comment type="caution">
    <text evidence="2">The sequence shown here is derived from an EMBL/GenBank/DDBJ whole genome shotgun (WGS) entry which is preliminary data.</text>
</comment>
<organism evidence="2 3">
    <name type="scientific">Lysinibacillus odysseyi 34hs-1 = NBRC 100172</name>
    <dbReference type="NCBI Taxonomy" id="1220589"/>
    <lineage>
        <taxon>Bacteria</taxon>
        <taxon>Bacillati</taxon>
        <taxon>Bacillota</taxon>
        <taxon>Bacilli</taxon>
        <taxon>Bacillales</taxon>
        <taxon>Bacillaceae</taxon>
        <taxon>Lysinibacillus</taxon>
    </lineage>
</organism>
<dbReference type="Proteomes" id="UP000030437">
    <property type="component" value="Unassembled WGS sequence"/>
</dbReference>
<dbReference type="Pfam" id="PF12802">
    <property type="entry name" value="MarR_2"/>
    <property type="match status" value="1"/>
</dbReference>
<dbReference type="STRING" id="1220589.CD32_03830"/>
<dbReference type="GO" id="GO:0003700">
    <property type="term" value="F:DNA-binding transcription factor activity"/>
    <property type="evidence" value="ECO:0007669"/>
    <property type="project" value="InterPro"/>
</dbReference>
<name>A0A0A3IVF3_9BACI</name>
<reference evidence="2 3" key="1">
    <citation type="submission" date="2014-02" db="EMBL/GenBank/DDBJ databases">
        <title>Draft genome sequence of Lysinibacillus odysseyi NBRC 100172.</title>
        <authorList>
            <person name="Zhang F."/>
            <person name="Wang G."/>
            <person name="Zhang L."/>
        </authorList>
    </citation>
    <scope>NUCLEOTIDE SEQUENCE [LARGE SCALE GENOMIC DNA]</scope>
    <source>
        <strain evidence="2 3">NBRC 100172</strain>
    </source>
</reference>
<dbReference type="EMBL" id="JPVP01000047">
    <property type="protein sequence ID" value="KGR87430.1"/>
    <property type="molecule type" value="Genomic_DNA"/>
</dbReference>
<feature type="domain" description="HTH marR-type" evidence="1">
    <location>
        <begin position="24"/>
        <end position="123"/>
    </location>
</feature>
<proteinExistence type="predicted"/>
<dbReference type="Gene3D" id="1.10.10.10">
    <property type="entry name" value="Winged helix-like DNA-binding domain superfamily/Winged helix DNA-binding domain"/>
    <property type="match status" value="1"/>
</dbReference>
<accession>A0A0A3IVF3</accession>